<comment type="caution">
    <text evidence="1">The sequence shown here is derived from an EMBL/GenBank/DDBJ whole genome shotgun (WGS) entry which is preliminary data.</text>
</comment>
<sequence length="98" mass="11046">MKHRAKEKASAALCAYYIMQASAGQRGTEQQRALAPSPAHTIQYAICFAHAYDTHTHTHITQRRAPGKATTMRLFWILFLPHSGVAVSRPTFPRDHLF</sequence>
<reference evidence="1 2" key="1">
    <citation type="journal article" date="2016" name="Nat. Commun.">
        <title>Thousands of microbial genomes shed light on interconnected biogeochemical processes in an aquifer system.</title>
        <authorList>
            <person name="Anantharaman K."/>
            <person name="Brown C.T."/>
            <person name="Hug L.A."/>
            <person name="Sharon I."/>
            <person name="Castelle C.J."/>
            <person name="Probst A.J."/>
            <person name="Thomas B.C."/>
            <person name="Singh A."/>
            <person name="Wilkins M.J."/>
            <person name="Karaoz U."/>
            <person name="Brodie E.L."/>
            <person name="Williams K.H."/>
            <person name="Hubbard S.S."/>
            <person name="Banfield J.F."/>
        </authorList>
    </citation>
    <scope>NUCLEOTIDE SEQUENCE [LARGE SCALE GENOMIC DNA]</scope>
</reference>
<accession>A0A1G2L892</accession>
<dbReference type="Proteomes" id="UP000176510">
    <property type="component" value="Unassembled WGS sequence"/>
</dbReference>
<evidence type="ECO:0000313" key="2">
    <source>
        <dbReference type="Proteomes" id="UP000176510"/>
    </source>
</evidence>
<organism evidence="1 2">
    <name type="scientific">Candidatus Sungbacteria bacterium RIFCSPLOWO2_01_FULL_54_21</name>
    <dbReference type="NCBI Taxonomy" id="1802279"/>
    <lineage>
        <taxon>Bacteria</taxon>
        <taxon>Candidatus Sungiibacteriota</taxon>
    </lineage>
</organism>
<dbReference type="STRING" id="1802279.A3B34_00075"/>
<gene>
    <name evidence="1" type="ORF">A3B34_00075</name>
</gene>
<protein>
    <submittedName>
        <fullName evidence="1">Uncharacterized protein</fullName>
    </submittedName>
</protein>
<name>A0A1G2L892_9BACT</name>
<dbReference type="EMBL" id="MHQR01000028">
    <property type="protein sequence ID" value="OHA06999.1"/>
    <property type="molecule type" value="Genomic_DNA"/>
</dbReference>
<proteinExistence type="predicted"/>
<dbReference type="AlphaFoldDB" id="A0A1G2L892"/>
<evidence type="ECO:0000313" key="1">
    <source>
        <dbReference type="EMBL" id="OHA06999.1"/>
    </source>
</evidence>